<feature type="compositionally biased region" description="Polar residues" evidence="1">
    <location>
        <begin position="71"/>
        <end position="99"/>
    </location>
</feature>
<evidence type="ECO:0000313" key="3">
    <source>
        <dbReference type="Proteomes" id="UP000499080"/>
    </source>
</evidence>
<dbReference type="Proteomes" id="UP000499080">
    <property type="component" value="Unassembled WGS sequence"/>
</dbReference>
<sequence length="99" mass="11032">VTEKVKFSSEGIRRRLELSDVIGCCLELDPTIRMQPADALESKFFAEKQWNDKDIISDRRPIANGKVPQSPKCTLQTPSAVSQTPTTGPRSRSPVIFSQ</sequence>
<evidence type="ECO:0000256" key="1">
    <source>
        <dbReference type="SAM" id="MobiDB-lite"/>
    </source>
</evidence>
<proteinExistence type="predicted"/>
<dbReference type="EMBL" id="BGPR01109164">
    <property type="protein sequence ID" value="GBM85070.1"/>
    <property type="molecule type" value="Genomic_DNA"/>
</dbReference>
<accession>A0A4Y2J527</accession>
<gene>
    <name evidence="2" type="ORF">AVEN_40884_1</name>
</gene>
<feature type="region of interest" description="Disordered" evidence="1">
    <location>
        <begin position="56"/>
        <end position="99"/>
    </location>
</feature>
<protein>
    <submittedName>
        <fullName evidence="2">Uncharacterized protein</fullName>
    </submittedName>
</protein>
<reference evidence="2 3" key="1">
    <citation type="journal article" date="2019" name="Sci. Rep.">
        <title>Orb-weaving spider Araneus ventricosus genome elucidates the spidroin gene catalogue.</title>
        <authorList>
            <person name="Kono N."/>
            <person name="Nakamura H."/>
            <person name="Ohtoshi R."/>
            <person name="Moran D.A.P."/>
            <person name="Shinohara A."/>
            <person name="Yoshida Y."/>
            <person name="Fujiwara M."/>
            <person name="Mori M."/>
            <person name="Tomita M."/>
            <person name="Arakawa K."/>
        </authorList>
    </citation>
    <scope>NUCLEOTIDE SEQUENCE [LARGE SCALE GENOMIC DNA]</scope>
</reference>
<keyword evidence="3" id="KW-1185">Reference proteome</keyword>
<organism evidence="2 3">
    <name type="scientific">Araneus ventricosus</name>
    <name type="common">Orbweaver spider</name>
    <name type="synonym">Epeira ventricosa</name>
    <dbReference type="NCBI Taxonomy" id="182803"/>
    <lineage>
        <taxon>Eukaryota</taxon>
        <taxon>Metazoa</taxon>
        <taxon>Ecdysozoa</taxon>
        <taxon>Arthropoda</taxon>
        <taxon>Chelicerata</taxon>
        <taxon>Arachnida</taxon>
        <taxon>Araneae</taxon>
        <taxon>Araneomorphae</taxon>
        <taxon>Entelegynae</taxon>
        <taxon>Araneoidea</taxon>
        <taxon>Araneidae</taxon>
        <taxon>Araneus</taxon>
    </lineage>
</organism>
<dbReference type="AlphaFoldDB" id="A0A4Y2J527"/>
<feature type="non-terminal residue" evidence="2">
    <location>
        <position position="1"/>
    </location>
</feature>
<evidence type="ECO:0000313" key="2">
    <source>
        <dbReference type="EMBL" id="GBM85070.1"/>
    </source>
</evidence>
<name>A0A4Y2J527_ARAVE</name>
<comment type="caution">
    <text evidence="2">The sequence shown here is derived from an EMBL/GenBank/DDBJ whole genome shotgun (WGS) entry which is preliminary data.</text>
</comment>